<protein>
    <recommendedName>
        <fullName evidence="3">endo-polygalacturonase</fullName>
        <ecNumber evidence="3">3.2.1.15</ecNumber>
    </recommendedName>
</protein>
<evidence type="ECO:0000256" key="15">
    <source>
        <dbReference type="RuleBase" id="RU361169"/>
    </source>
</evidence>
<dbReference type="InterPro" id="IPR012334">
    <property type="entry name" value="Pectin_lyas_fold"/>
</dbReference>
<dbReference type="GO" id="GO:0004650">
    <property type="term" value="F:polygalacturonase activity"/>
    <property type="evidence" value="ECO:0007669"/>
    <property type="project" value="UniProtKB-EC"/>
</dbReference>
<evidence type="ECO:0000256" key="9">
    <source>
        <dbReference type="ARBA" id="ARBA00023180"/>
    </source>
</evidence>
<dbReference type="OrthoDB" id="1546079at2759"/>
<dbReference type="FunFam" id="2.160.20.10:FF:000002">
    <property type="entry name" value="Endopolygalacturonase D"/>
    <property type="match status" value="1"/>
</dbReference>
<keyword evidence="6" id="KW-0677">Repeat</keyword>
<evidence type="ECO:0000256" key="16">
    <source>
        <dbReference type="SAM" id="SignalP"/>
    </source>
</evidence>
<evidence type="ECO:0000256" key="6">
    <source>
        <dbReference type="ARBA" id="ARBA00022737"/>
    </source>
</evidence>
<evidence type="ECO:0000256" key="12">
    <source>
        <dbReference type="ARBA" id="ARBA00034074"/>
    </source>
</evidence>
<dbReference type="PANTHER" id="PTHR31884">
    <property type="entry name" value="POLYGALACTURONASE"/>
    <property type="match status" value="1"/>
</dbReference>
<evidence type="ECO:0000256" key="7">
    <source>
        <dbReference type="ARBA" id="ARBA00022801"/>
    </source>
</evidence>
<dbReference type="GO" id="GO:0071555">
    <property type="term" value="P:cell wall organization"/>
    <property type="evidence" value="ECO:0007669"/>
    <property type="project" value="UniProtKB-KW"/>
</dbReference>
<evidence type="ECO:0000256" key="13">
    <source>
        <dbReference type="ARBA" id="ARBA00037707"/>
    </source>
</evidence>
<dbReference type="SMART" id="SM00710">
    <property type="entry name" value="PbH1"/>
    <property type="match status" value="6"/>
</dbReference>
<dbReference type="GO" id="GO:0005576">
    <property type="term" value="C:extracellular region"/>
    <property type="evidence" value="ECO:0007669"/>
    <property type="project" value="UniProtKB-SubCell"/>
</dbReference>
<dbReference type="AlphaFoldDB" id="A0A2P7YPV8"/>
<evidence type="ECO:0000256" key="2">
    <source>
        <dbReference type="ARBA" id="ARBA00008834"/>
    </source>
</evidence>
<keyword evidence="18" id="KW-1185">Reference proteome</keyword>
<dbReference type="InterPro" id="IPR006626">
    <property type="entry name" value="PbH1"/>
</dbReference>
<keyword evidence="10 15" id="KW-0326">Glycosidase</keyword>
<name>A0A2P7YPV8_9PEZI</name>
<feature type="signal peptide" evidence="16">
    <location>
        <begin position="1"/>
        <end position="16"/>
    </location>
</feature>
<comment type="similarity">
    <text evidence="2 15">Belongs to the glycosyl hydrolase 28 family.</text>
</comment>
<evidence type="ECO:0000256" key="11">
    <source>
        <dbReference type="ARBA" id="ARBA00023316"/>
    </source>
</evidence>
<evidence type="ECO:0000256" key="1">
    <source>
        <dbReference type="ARBA" id="ARBA00004613"/>
    </source>
</evidence>
<keyword evidence="7 15" id="KW-0378">Hydrolase</keyword>
<comment type="caution">
    <text evidence="17">The sequence shown here is derived from an EMBL/GenBank/DDBJ whole genome shotgun (WGS) entry which is preliminary data.</text>
</comment>
<keyword evidence="5 16" id="KW-0732">Signal</keyword>
<evidence type="ECO:0000256" key="14">
    <source>
        <dbReference type="PROSITE-ProRule" id="PRU10052"/>
    </source>
</evidence>
<comment type="function">
    <text evidence="13">Involved in maceration and soft-rotting of plant tissue. Hydrolyzes the 1,4-alpha glycosidic bonds of de-esterified pectate in the smooth region of the plant cell wall.</text>
</comment>
<dbReference type="STRING" id="40998.A0A2P7YPV8"/>
<comment type="catalytic activity">
    <reaction evidence="12">
        <text>(1,4-alpha-D-galacturonosyl)n+m + H2O = (1,4-alpha-D-galacturonosyl)n + (1,4-alpha-D-galacturonosyl)m.</text>
        <dbReference type="EC" id="3.2.1.15"/>
    </reaction>
</comment>
<evidence type="ECO:0000256" key="5">
    <source>
        <dbReference type="ARBA" id="ARBA00022729"/>
    </source>
</evidence>
<evidence type="ECO:0000313" key="17">
    <source>
        <dbReference type="EMBL" id="PSK37994.1"/>
    </source>
</evidence>
<dbReference type="EC" id="3.2.1.15" evidence="3"/>
<dbReference type="InterPro" id="IPR011050">
    <property type="entry name" value="Pectin_lyase_fold/virulence"/>
</dbReference>
<sequence length="402" mass="41590">MRSSYAVLGLAASASAGLVLPRCENTTVTVTVTAPAESASATATTVEAVPSATGNACVVTDFAAIPAAIASCTEITLKDIHAPSNKTIDLSKVLPNTVVTFAGTTTFGFTNISSFDPIVVGGTNVTVTAEPDALIDGNGQIYWDGIGSNGGVPKPNHFIVLSKVKTGVVKNLKIKNWPVHLFSISGCSNVDMYDLHLDNSAGNAPNNRSNGLAAAHNSDGFDVSSSTNFTIRDSVVINQDDCVAVTSGDNVRVDNMYCDGGHGLSIGSVGGKSNNNVTNISFTNSVVLNSQNGPRIKSNSNTTGYINNIVYRNITVSNIDIYGIDVQQDYLNGGPTGSPTNGVIISNVLFENIHGTATADGKNYYVLCGEGSCSNITFVDVNITGGGLPSSCNLPPNECPPV</sequence>
<dbReference type="PROSITE" id="PS00502">
    <property type="entry name" value="POLYGALACTURONASE"/>
    <property type="match status" value="1"/>
</dbReference>
<gene>
    <name evidence="17" type="ORF">B9Z65_1185</name>
</gene>
<keyword evidence="8" id="KW-1015">Disulfide bond</keyword>
<proteinExistence type="inferred from homology"/>
<dbReference type="SUPFAM" id="SSF51126">
    <property type="entry name" value="Pectin lyase-like"/>
    <property type="match status" value="1"/>
</dbReference>
<comment type="subcellular location">
    <subcellularLocation>
        <location evidence="1">Secreted</location>
    </subcellularLocation>
</comment>
<feature type="active site" evidence="14">
    <location>
        <position position="262"/>
    </location>
</feature>
<evidence type="ECO:0000256" key="8">
    <source>
        <dbReference type="ARBA" id="ARBA00023157"/>
    </source>
</evidence>
<keyword evidence="9" id="KW-0325">Glycoprotein</keyword>
<evidence type="ECO:0000313" key="18">
    <source>
        <dbReference type="Proteomes" id="UP000243723"/>
    </source>
</evidence>
<evidence type="ECO:0000256" key="10">
    <source>
        <dbReference type="ARBA" id="ARBA00023295"/>
    </source>
</evidence>
<feature type="chain" id="PRO_5015187901" description="endo-polygalacturonase" evidence="16">
    <location>
        <begin position="17"/>
        <end position="402"/>
    </location>
</feature>
<accession>A0A2P7YPV8</accession>
<dbReference type="Pfam" id="PF00295">
    <property type="entry name" value="Glyco_hydro_28"/>
    <property type="match status" value="1"/>
</dbReference>
<reference evidence="17 18" key="1">
    <citation type="submission" date="2017-05" db="EMBL/GenBank/DDBJ databases">
        <title>Draft genome sequence of Elsinoe australis.</title>
        <authorList>
            <person name="Cheng Q."/>
        </authorList>
    </citation>
    <scope>NUCLEOTIDE SEQUENCE [LARGE SCALE GENOMIC DNA]</scope>
    <source>
        <strain evidence="17 18">NL1</strain>
    </source>
</reference>
<dbReference type="GO" id="GO:0045490">
    <property type="term" value="P:pectin catabolic process"/>
    <property type="evidence" value="ECO:0007669"/>
    <property type="project" value="TreeGrafter"/>
</dbReference>
<dbReference type="EMBL" id="NHZQ01000404">
    <property type="protein sequence ID" value="PSK37994.1"/>
    <property type="molecule type" value="Genomic_DNA"/>
</dbReference>
<dbReference type="Gene3D" id="2.160.20.10">
    <property type="entry name" value="Single-stranded right-handed beta-helix, Pectin lyase-like"/>
    <property type="match status" value="1"/>
</dbReference>
<dbReference type="InterPro" id="IPR050434">
    <property type="entry name" value="Glycosyl_hydrlase_28"/>
</dbReference>
<dbReference type="PANTHER" id="PTHR31884:SF9">
    <property type="entry name" value="ENDOPOLYGALACTURONASE D-RELATED"/>
    <property type="match status" value="1"/>
</dbReference>
<keyword evidence="4" id="KW-0964">Secreted</keyword>
<dbReference type="Proteomes" id="UP000243723">
    <property type="component" value="Unassembled WGS sequence"/>
</dbReference>
<dbReference type="InterPro" id="IPR000743">
    <property type="entry name" value="Glyco_hydro_28"/>
</dbReference>
<organism evidence="17 18">
    <name type="scientific">Elsinoe australis</name>
    <dbReference type="NCBI Taxonomy" id="40998"/>
    <lineage>
        <taxon>Eukaryota</taxon>
        <taxon>Fungi</taxon>
        <taxon>Dikarya</taxon>
        <taxon>Ascomycota</taxon>
        <taxon>Pezizomycotina</taxon>
        <taxon>Dothideomycetes</taxon>
        <taxon>Dothideomycetidae</taxon>
        <taxon>Myriangiales</taxon>
        <taxon>Elsinoaceae</taxon>
        <taxon>Elsinoe</taxon>
    </lineage>
</organism>
<evidence type="ECO:0000256" key="4">
    <source>
        <dbReference type="ARBA" id="ARBA00022525"/>
    </source>
</evidence>
<keyword evidence="11" id="KW-0961">Cell wall biogenesis/degradation</keyword>
<evidence type="ECO:0000256" key="3">
    <source>
        <dbReference type="ARBA" id="ARBA00012736"/>
    </source>
</evidence>